<dbReference type="RefSeq" id="WP_034717302.1">
    <property type="nucleotide sequence ID" value="NZ_FOIX01000002.1"/>
</dbReference>
<feature type="signal peptide" evidence="1">
    <location>
        <begin position="1"/>
        <end position="18"/>
    </location>
</feature>
<evidence type="ECO:0000256" key="1">
    <source>
        <dbReference type="SAM" id="SignalP"/>
    </source>
</evidence>
<dbReference type="AlphaFoldDB" id="A0A448NUS7"/>
<dbReference type="EMBL" id="LR134441">
    <property type="protein sequence ID" value="VEI01495.1"/>
    <property type="molecule type" value="Genomic_DNA"/>
</dbReference>
<gene>
    <name evidence="2" type="ORF">HY04_03935</name>
    <name evidence="3" type="ORF">NCTC13489_02782</name>
</gene>
<protein>
    <submittedName>
        <fullName evidence="3">Uncharacterized protein</fullName>
    </submittedName>
</protein>
<sequence>MKNIFSIFLLAISSTAFSQVIIGDAVGTATTKAAVLLDFAAGQNKGIILPYVQTLPSGPGLVEGTILLDARNPLKAKVLYYNGTPTWFDLSSRNEADISSKLTIQPTTIKEDVKARAIIGAITSEADGVLVLESSTKAMVLPMVEKTADVKDPAPGMMVYVNKAGGKRLAVFNGANWTFWKP</sequence>
<dbReference type="Proteomes" id="UP000028349">
    <property type="component" value="Unassembled WGS sequence"/>
</dbReference>
<proteinExistence type="predicted"/>
<dbReference type="KEGG" id="cant:NCTC13489_02782"/>
<name>A0A448NUS7_9FLAO</name>
<dbReference type="EMBL" id="JPEP01000001">
    <property type="protein sequence ID" value="KEY20359.1"/>
    <property type="molecule type" value="Genomic_DNA"/>
</dbReference>
<keyword evidence="1" id="KW-0732">Signal</keyword>
<evidence type="ECO:0000313" key="5">
    <source>
        <dbReference type="Proteomes" id="UP000270036"/>
    </source>
</evidence>
<reference evidence="2 4" key="1">
    <citation type="submission" date="2014-07" db="EMBL/GenBank/DDBJ databases">
        <authorList>
            <person name="Pisani N.G."/>
            <person name="Newman J.D."/>
        </authorList>
    </citation>
    <scope>NUCLEOTIDE SEQUENCE [LARGE SCALE GENOMIC DNA]</scope>
    <source>
        <strain evidence="2 4">LMG 24720</strain>
    </source>
</reference>
<reference evidence="3 5" key="2">
    <citation type="submission" date="2018-12" db="EMBL/GenBank/DDBJ databases">
        <authorList>
            <consortium name="Pathogen Informatics"/>
        </authorList>
    </citation>
    <scope>NUCLEOTIDE SEQUENCE [LARGE SCALE GENOMIC DNA]</scope>
    <source>
        <strain evidence="3 5">NCTC13489</strain>
    </source>
</reference>
<accession>A0A448NUS7</accession>
<feature type="chain" id="PRO_5019507355" evidence="1">
    <location>
        <begin position="19"/>
        <end position="182"/>
    </location>
</feature>
<organism evidence="3 5">
    <name type="scientific">Kaistella antarctica</name>
    <dbReference type="NCBI Taxonomy" id="266748"/>
    <lineage>
        <taxon>Bacteria</taxon>
        <taxon>Pseudomonadati</taxon>
        <taxon>Bacteroidota</taxon>
        <taxon>Flavobacteriia</taxon>
        <taxon>Flavobacteriales</taxon>
        <taxon>Weeksellaceae</taxon>
        <taxon>Chryseobacterium group</taxon>
        <taxon>Kaistella</taxon>
    </lineage>
</organism>
<dbReference type="Proteomes" id="UP000270036">
    <property type="component" value="Chromosome"/>
</dbReference>
<keyword evidence="4" id="KW-1185">Reference proteome</keyword>
<dbReference type="OrthoDB" id="705292at2"/>
<evidence type="ECO:0000313" key="4">
    <source>
        <dbReference type="Proteomes" id="UP000028349"/>
    </source>
</evidence>
<evidence type="ECO:0000313" key="2">
    <source>
        <dbReference type="EMBL" id="KEY20359.1"/>
    </source>
</evidence>
<evidence type="ECO:0000313" key="3">
    <source>
        <dbReference type="EMBL" id="VEI01495.1"/>
    </source>
</evidence>